<organism evidence="12 13">
    <name type="scientific">Marinomonas posidonica (strain CECT 7376 / NCIMB 14433 / IVIA-Po-181)</name>
    <dbReference type="NCBI Taxonomy" id="491952"/>
    <lineage>
        <taxon>Bacteria</taxon>
        <taxon>Pseudomonadati</taxon>
        <taxon>Pseudomonadota</taxon>
        <taxon>Gammaproteobacteria</taxon>
        <taxon>Oceanospirillales</taxon>
        <taxon>Oceanospirillaceae</taxon>
        <taxon>Marinomonas</taxon>
    </lineage>
</organism>
<comment type="PTM">
    <text evidence="8">Binds 2 heme groups per subunit.</text>
</comment>
<gene>
    <name evidence="12" type="ordered locus">Mar181_0907</name>
</gene>
<dbReference type="InterPro" id="IPR023929">
    <property type="entry name" value="MbnH-like"/>
</dbReference>
<feature type="domain" description="Cytochrome c" evidence="11">
    <location>
        <begin position="213"/>
        <end position="352"/>
    </location>
</feature>
<dbReference type="EMBL" id="CP002771">
    <property type="protein sequence ID" value="AEF53957.1"/>
    <property type="molecule type" value="Genomic_DNA"/>
</dbReference>
<dbReference type="EC" id="1.11.1.5" evidence="12"/>
<keyword evidence="12" id="KW-0575">Peroxidase</keyword>
<evidence type="ECO:0000256" key="1">
    <source>
        <dbReference type="ARBA" id="ARBA00004418"/>
    </source>
</evidence>
<keyword evidence="2 8" id="KW-0349">Heme</keyword>
<dbReference type="PROSITE" id="PS51007">
    <property type="entry name" value="CYTC"/>
    <property type="match status" value="1"/>
</dbReference>
<dbReference type="InterPro" id="IPR051395">
    <property type="entry name" value="Cytochrome_c_Peroxidase/MauG"/>
</dbReference>
<evidence type="ECO:0000256" key="8">
    <source>
        <dbReference type="PIRSR" id="PIRSR000294-1"/>
    </source>
</evidence>
<dbReference type="InterPro" id="IPR026259">
    <property type="entry name" value="MauG/Cytc_peroxidase"/>
</dbReference>
<dbReference type="Gene3D" id="1.10.760.10">
    <property type="entry name" value="Cytochrome c-like domain"/>
    <property type="match status" value="2"/>
</dbReference>
<reference evidence="12 13" key="1">
    <citation type="journal article" date="2012" name="Stand. Genomic Sci.">
        <title>Complete genome sequence of Marinomonas posidonica type strain (IVIA-Po-181(T)).</title>
        <authorList>
            <person name="Lucas-Elio P."/>
            <person name="Goodwin L."/>
            <person name="Woyke T."/>
            <person name="Pitluck S."/>
            <person name="Nolan M."/>
            <person name="Kyrpides N.C."/>
            <person name="Detter J.C."/>
            <person name="Copeland A."/>
            <person name="Lu M."/>
            <person name="Bruce D."/>
            <person name="Detter C."/>
            <person name="Tapia R."/>
            <person name="Han S."/>
            <person name="Land M.L."/>
            <person name="Ivanova N."/>
            <person name="Mikhailova N."/>
            <person name="Johnston A.W."/>
            <person name="Sanchez-Amat A."/>
        </authorList>
    </citation>
    <scope>NUCLEOTIDE SEQUENCE [LARGE SCALE GENOMIC DNA]</scope>
    <source>
        <strain evidence="13">CECT 7376 / NCIMB 14433 / IVIA-Po-181</strain>
    </source>
</reference>
<comment type="subcellular location">
    <subcellularLocation>
        <location evidence="1">Periplasm</location>
    </subcellularLocation>
</comment>
<dbReference type="RefSeq" id="WP_013795433.1">
    <property type="nucleotide sequence ID" value="NC_015559.1"/>
</dbReference>
<evidence type="ECO:0000256" key="2">
    <source>
        <dbReference type="ARBA" id="ARBA00022617"/>
    </source>
</evidence>
<feature type="binding site" description="covalent" evidence="8">
    <location>
        <position position="232"/>
    </location>
    <ligand>
        <name>heme c</name>
        <dbReference type="ChEBI" id="CHEBI:61717"/>
        <label>2</label>
    </ligand>
</feature>
<evidence type="ECO:0000256" key="9">
    <source>
        <dbReference type="PIRSR" id="PIRSR000294-2"/>
    </source>
</evidence>
<dbReference type="KEGG" id="mpc:Mar181_0907"/>
<dbReference type="InterPro" id="IPR004852">
    <property type="entry name" value="Di-haem_cyt_c_peroxidsae"/>
</dbReference>
<feature type="binding site" description="covalent" evidence="8">
    <location>
        <position position="79"/>
    </location>
    <ligand>
        <name>heme c</name>
        <dbReference type="ChEBI" id="CHEBI:61717"/>
        <label>1</label>
    </ligand>
</feature>
<dbReference type="GO" id="GO:0009055">
    <property type="term" value="F:electron transfer activity"/>
    <property type="evidence" value="ECO:0007669"/>
    <property type="project" value="InterPro"/>
</dbReference>
<proteinExistence type="predicted"/>
<evidence type="ECO:0000256" key="10">
    <source>
        <dbReference type="SAM" id="SignalP"/>
    </source>
</evidence>
<feature type="binding site" description="covalent" evidence="8">
    <location>
        <position position="229"/>
    </location>
    <ligand>
        <name>heme c</name>
        <dbReference type="ChEBI" id="CHEBI:61717"/>
        <label>2</label>
    </ligand>
</feature>
<accession>F6CSW7</accession>
<dbReference type="NCBIfam" id="TIGR04039">
    <property type="entry name" value="MXAN_0977_Heme2"/>
    <property type="match status" value="1"/>
</dbReference>
<dbReference type="GO" id="GO:0042597">
    <property type="term" value="C:periplasmic space"/>
    <property type="evidence" value="ECO:0007669"/>
    <property type="project" value="UniProtKB-SubCell"/>
</dbReference>
<dbReference type="HOGENOM" id="CLU_034652_3_1_6"/>
<sequence length="367" mass="41302">MYTRLLLYMVSFCSLLIASFCGAELVLDKDKWQWHLPPDVTPPVVPKNNPMSNAKVELGRRLFFDLNLSGAGYVSCATCHLPEKSYAENRPVSVGITGEFHSRNAMSLVNTAYMTTLTWADPNIRLFEDQAKIPVFGTHPIEMGTKGYENKVLSYLSEHPLYPSQFETAFPNRNAIDFEQVFMAIGAFERTLISVNSPYDRYRFYGQEDAISVNAKKGEALFFSEKLACSGCHSGRHFSDATLQPNFHNTGLYNVDMKGSYPQGNEGLYEVTKRDLDKGKFRTPTLRNIELSAPYMHDGSLNSLEEVVKHYAAGGQSAIHGEPSPLRDSKIKGFELSQAEVLYLIEFLKSLTDESYIEDQLNHAPFQ</sequence>
<dbReference type="InterPro" id="IPR036909">
    <property type="entry name" value="Cyt_c-like_dom_sf"/>
</dbReference>
<keyword evidence="3 9" id="KW-0479">Metal-binding</keyword>
<keyword evidence="7 9" id="KW-0408">Iron</keyword>
<dbReference type="SUPFAM" id="SSF46626">
    <property type="entry name" value="Cytochrome c"/>
    <property type="match status" value="2"/>
</dbReference>
<evidence type="ECO:0000256" key="4">
    <source>
        <dbReference type="ARBA" id="ARBA00022729"/>
    </source>
</evidence>
<feature type="binding site" description="axial binding residue" evidence="9">
    <location>
        <position position="233"/>
    </location>
    <ligand>
        <name>heme c</name>
        <dbReference type="ChEBI" id="CHEBI:61717"/>
        <label>2</label>
    </ligand>
    <ligandPart>
        <name>Fe</name>
        <dbReference type="ChEBI" id="CHEBI:18248"/>
    </ligandPart>
</feature>
<dbReference type="GO" id="GO:0004130">
    <property type="term" value="F:cytochrome-c peroxidase activity"/>
    <property type="evidence" value="ECO:0007669"/>
    <property type="project" value="UniProtKB-EC"/>
</dbReference>
<keyword evidence="5" id="KW-0574">Periplasm</keyword>
<evidence type="ECO:0000259" key="11">
    <source>
        <dbReference type="PROSITE" id="PS51007"/>
    </source>
</evidence>
<dbReference type="Pfam" id="PF03150">
    <property type="entry name" value="CCP_MauG"/>
    <property type="match status" value="1"/>
</dbReference>
<feature type="binding site" description="axial binding residue" evidence="9">
    <location>
        <position position="80"/>
    </location>
    <ligand>
        <name>heme c</name>
        <dbReference type="ChEBI" id="CHEBI:61717"/>
        <label>1</label>
    </ligand>
    <ligandPart>
        <name>Fe</name>
        <dbReference type="ChEBI" id="CHEBI:18248"/>
    </ligandPart>
</feature>
<dbReference type="PIRSF" id="PIRSF000294">
    <property type="entry name" value="Cytochrome-c_peroxidase"/>
    <property type="match status" value="1"/>
</dbReference>
<dbReference type="GO" id="GO:0020037">
    <property type="term" value="F:heme binding"/>
    <property type="evidence" value="ECO:0007669"/>
    <property type="project" value="InterPro"/>
</dbReference>
<evidence type="ECO:0000256" key="5">
    <source>
        <dbReference type="ARBA" id="ARBA00022764"/>
    </source>
</evidence>
<keyword evidence="4 10" id="KW-0732">Signal</keyword>
<dbReference type="PANTHER" id="PTHR30600">
    <property type="entry name" value="CYTOCHROME C PEROXIDASE-RELATED"/>
    <property type="match status" value="1"/>
</dbReference>
<name>F6CSW7_MARPP</name>
<evidence type="ECO:0000256" key="3">
    <source>
        <dbReference type="ARBA" id="ARBA00022723"/>
    </source>
</evidence>
<comment type="cofactor">
    <cofactor evidence="8">
        <name>heme</name>
        <dbReference type="ChEBI" id="CHEBI:30413"/>
    </cofactor>
    <text evidence="8">Binds 2 heme groups.</text>
</comment>
<feature type="signal peptide" evidence="10">
    <location>
        <begin position="1"/>
        <end position="23"/>
    </location>
</feature>
<feature type="chain" id="PRO_5003338361" evidence="10">
    <location>
        <begin position="24"/>
        <end position="367"/>
    </location>
</feature>
<dbReference type="InterPro" id="IPR009056">
    <property type="entry name" value="Cyt_c-like_dom"/>
</dbReference>
<dbReference type="Proteomes" id="UP000009230">
    <property type="component" value="Chromosome"/>
</dbReference>
<evidence type="ECO:0000313" key="12">
    <source>
        <dbReference type="EMBL" id="AEF53957.1"/>
    </source>
</evidence>
<evidence type="ECO:0000313" key="13">
    <source>
        <dbReference type="Proteomes" id="UP000009230"/>
    </source>
</evidence>
<keyword evidence="6 12" id="KW-0560">Oxidoreductase</keyword>
<dbReference type="AlphaFoldDB" id="F6CSW7"/>
<feature type="binding site" description="covalent" evidence="8">
    <location>
        <position position="76"/>
    </location>
    <ligand>
        <name>heme c</name>
        <dbReference type="ChEBI" id="CHEBI:61717"/>
        <label>1</label>
    </ligand>
</feature>
<evidence type="ECO:0000256" key="7">
    <source>
        <dbReference type="ARBA" id="ARBA00023004"/>
    </source>
</evidence>
<dbReference type="GO" id="GO:0046872">
    <property type="term" value="F:metal ion binding"/>
    <property type="evidence" value="ECO:0007669"/>
    <property type="project" value="UniProtKB-KW"/>
</dbReference>
<dbReference type="eggNOG" id="COG1858">
    <property type="taxonomic scope" value="Bacteria"/>
</dbReference>
<evidence type="ECO:0000256" key="6">
    <source>
        <dbReference type="ARBA" id="ARBA00023002"/>
    </source>
</evidence>
<keyword evidence="13" id="KW-1185">Reference proteome</keyword>
<protein>
    <submittedName>
        <fullName evidence="12">Cytochrome-c peroxidase</fullName>
        <ecNumber evidence="12">1.11.1.5</ecNumber>
    </submittedName>
</protein>